<evidence type="ECO:0000256" key="1">
    <source>
        <dbReference type="SAM" id="MobiDB-lite"/>
    </source>
</evidence>
<feature type="transmembrane region" description="Helical" evidence="2">
    <location>
        <begin position="165"/>
        <end position="188"/>
    </location>
</feature>
<feature type="signal peptide" evidence="3">
    <location>
        <begin position="1"/>
        <end position="15"/>
    </location>
</feature>
<dbReference type="EMBL" id="OV725083">
    <property type="protein sequence ID" value="CAH1407757.1"/>
    <property type="molecule type" value="Genomic_DNA"/>
</dbReference>
<dbReference type="Proteomes" id="UP001152798">
    <property type="component" value="Chromosome 7"/>
</dbReference>
<protein>
    <recommendedName>
        <fullName evidence="6">Neuropeptide</fullName>
    </recommendedName>
</protein>
<organism evidence="4 5">
    <name type="scientific">Nezara viridula</name>
    <name type="common">Southern green stink bug</name>
    <name type="synonym">Cimex viridulus</name>
    <dbReference type="NCBI Taxonomy" id="85310"/>
    <lineage>
        <taxon>Eukaryota</taxon>
        <taxon>Metazoa</taxon>
        <taxon>Ecdysozoa</taxon>
        <taxon>Arthropoda</taxon>
        <taxon>Hexapoda</taxon>
        <taxon>Insecta</taxon>
        <taxon>Pterygota</taxon>
        <taxon>Neoptera</taxon>
        <taxon>Paraneoptera</taxon>
        <taxon>Hemiptera</taxon>
        <taxon>Heteroptera</taxon>
        <taxon>Panheteroptera</taxon>
        <taxon>Pentatomomorpha</taxon>
        <taxon>Pentatomoidea</taxon>
        <taxon>Pentatomidae</taxon>
        <taxon>Pentatominae</taxon>
        <taxon>Nezara</taxon>
    </lineage>
</organism>
<evidence type="ECO:0000256" key="3">
    <source>
        <dbReference type="SAM" id="SignalP"/>
    </source>
</evidence>
<evidence type="ECO:0000256" key="2">
    <source>
        <dbReference type="SAM" id="Phobius"/>
    </source>
</evidence>
<keyword evidence="3" id="KW-0732">Signal</keyword>
<sequence length="269" mass="30674">MLIVWWTLWLYPVTAMAPDLATCNRKWVRMTDRNYQRAIKHYADCVLLGQALDPPTRELFQSNIVINLQKTCDYFFQRTSLPTSGLIGVVREVAKILEGFEETATVSGKIHNNLSWSTAKGQCNVSLSPFDDRKCPKPTRPPYKCKDSSQTTSSESDKASCSQTAMYFMLLLFLLLLLLQIIFIIWFCCCNNCICLEMCRSERFCACGSEDTVGRDESPVTEVYHMTEIQQDLASLSSENIGSDSEFEALLKMTRLPKAKRQWHSKEAD</sequence>
<keyword evidence="2" id="KW-0472">Membrane</keyword>
<keyword evidence="2" id="KW-0812">Transmembrane</keyword>
<feature type="chain" id="PRO_5040354009" description="Neuropeptide" evidence="3">
    <location>
        <begin position="16"/>
        <end position="269"/>
    </location>
</feature>
<accession>A0A9P0MXU8</accession>
<proteinExistence type="predicted"/>
<name>A0A9P0MXU8_NEZVI</name>
<evidence type="ECO:0000313" key="5">
    <source>
        <dbReference type="Proteomes" id="UP001152798"/>
    </source>
</evidence>
<dbReference type="AlphaFoldDB" id="A0A9P0MXU8"/>
<dbReference type="OrthoDB" id="6624011at2759"/>
<keyword evidence="5" id="KW-1185">Reference proteome</keyword>
<evidence type="ECO:0008006" key="6">
    <source>
        <dbReference type="Google" id="ProtNLM"/>
    </source>
</evidence>
<evidence type="ECO:0000313" key="4">
    <source>
        <dbReference type="EMBL" id="CAH1407757.1"/>
    </source>
</evidence>
<feature type="region of interest" description="Disordered" evidence="1">
    <location>
        <begin position="134"/>
        <end position="156"/>
    </location>
</feature>
<gene>
    <name evidence="4" type="ORF">NEZAVI_LOCUS15403</name>
</gene>
<reference evidence="4" key="1">
    <citation type="submission" date="2022-01" db="EMBL/GenBank/DDBJ databases">
        <authorList>
            <person name="King R."/>
        </authorList>
    </citation>
    <scope>NUCLEOTIDE SEQUENCE</scope>
</reference>
<keyword evidence="2" id="KW-1133">Transmembrane helix</keyword>